<dbReference type="Pfam" id="PF01594">
    <property type="entry name" value="AI-2E_transport"/>
    <property type="match status" value="1"/>
</dbReference>
<feature type="transmembrane region" description="Helical" evidence="8">
    <location>
        <begin position="36"/>
        <end position="53"/>
    </location>
</feature>
<dbReference type="EMBL" id="WAEL01000002">
    <property type="protein sequence ID" value="NID09964.1"/>
    <property type="molecule type" value="Genomic_DNA"/>
</dbReference>
<evidence type="ECO:0000256" key="5">
    <source>
        <dbReference type="ARBA" id="ARBA00022692"/>
    </source>
</evidence>
<evidence type="ECO:0000256" key="2">
    <source>
        <dbReference type="ARBA" id="ARBA00009773"/>
    </source>
</evidence>
<keyword evidence="6 8" id="KW-1133">Transmembrane helix</keyword>
<feature type="transmembrane region" description="Helical" evidence="8">
    <location>
        <begin position="206"/>
        <end position="228"/>
    </location>
</feature>
<dbReference type="Proteomes" id="UP000606008">
    <property type="component" value="Unassembled WGS sequence"/>
</dbReference>
<evidence type="ECO:0000313" key="10">
    <source>
        <dbReference type="Proteomes" id="UP000606008"/>
    </source>
</evidence>
<evidence type="ECO:0000256" key="1">
    <source>
        <dbReference type="ARBA" id="ARBA00004651"/>
    </source>
</evidence>
<gene>
    <name evidence="9" type="ORF">F7231_07250</name>
</gene>
<evidence type="ECO:0000256" key="6">
    <source>
        <dbReference type="ARBA" id="ARBA00022989"/>
    </source>
</evidence>
<protein>
    <submittedName>
        <fullName evidence="9">AI-2E family transporter</fullName>
    </submittedName>
</protein>
<proteinExistence type="inferred from homology"/>
<feature type="transmembrane region" description="Helical" evidence="8">
    <location>
        <begin position="149"/>
        <end position="172"/>
    </location>
</feature>
<feature type="transmembrane region" description="Helical" evidence="8">
    <location>
        <begin position="234"/>
        <end position="260"/>
    </location>
</feature>
<evidence type="ECO:0000256" key="4">
    <source>
        <dbReference type="ARBA" id="ARBA00022475"/>
    </source>
</evidence>
<feature type="transmembrane region" description="Helical" evidence="8">
    <location>
        <begin position="65"/>
        <end position="86"/>
    </location>
</feature>
<dbReference type="RefSeq" id="WP_085412163.1">
    <property type="nucleotide sequence ID" value="NZ_WAEL01000002.1"/>
</dbReference>
<feature type="transmembrane region" description="Helical" evidence="8">
    <location>
        <begin position="12"/>
        <end position="30"/>
    </location>
</feature>
<keyword evidence="7 8" id="KW-0472">Membrane</keyword>
<feature type="transmembrane region" description="Helical" evidence="8">
    <location>
        <begin position="272"/>
        <end position="295"/>
    </location>
</feature>
<organism evidence="9 10">
    <name type="scientific">Fibrivirga algicola</name>
    <dbReference type="NCBI Taxonomy" id="2950420"/>
    <lineage>
        <taxon>Bacteria</taxon>
        <taxon>Pseudomonadati</taxon>
        <taxon>Bacteroidota</taxon>
        <taxon>Cytophagia</taxon>
        <taxon>Cytophagales</taxon>
        <taxon>Spirosomataceae</taxon>
        <taxon>Fibrivirga</taxon>
    </lineage>
</organism>
<sequence>MMNRATEVQQSYPVRLAATLTSLLILVYGLHELRELLVPLVFAILFSVLLFPLCSRLERWGVPRILAILICLVLTLAVIVGILYAVTTQISSFAEVLPQLIEKGNKLFSNLQVYADEHFNIDRKRQVTEARKYLNTALETGGTILTTTLLATTSTLTDVLIVLLFIFFFLLYRDFFRSFFYKVFGQTRRTKVDTILAKIYDVVKDYLAGLLLVILVTGTLMTVGLMILGVDYAVFFGFFGASLVLIPYFGISLGSLLPAAYTLVTQDNPLKALGVIGVFLFVQALEGNFVTPYIVGSKVSINPLAAIVALLLWESLWGLPGLILALPLTAILKVIFDAVEGLTPYGFLIGEAEKPRPPIKNLQELTEQLPKRVKKVGKTEEKG</sequence>
<keyword evidence="10" id="KW-1185">Reference proteome</keyword>
<dbReference type="InterPro" id="IPR002549">
    <property type="entry name" value="AI-2E-like"/>
</dbReference>
<dbReference type="PANTHER" id="PTHR21716">
    <property type="entry name" value="TRANSMEMBRANE PROTEIN"/>
    <property type="match status" value="1"/>
</dbReference>
<evidence type="ECO:0000256" key="7">
    <source>
        <dbReference type="ARBA" id="ARBA00023136"/>
    </source>
</evidence>
<evidence type="ECO:0000256" key="3">
    <source>
        <dbReference type="ARBA" id="ARBA00022448"/>
    </source>
</evidence>
<name>A0ABX0QCS7_9BACT</name>
<keyword evidence="4" id="KW-1003">Cell membrane</keyword>
<evidence type="ECO:0000313" key="9">
    <source>
        <dbReference type="EMBL" id="NID09964.1"/>
    </source>
</evidence>
<keyword evidence="3" id="KW-0813">Transport</keyword>
<keyword evidence="5 8" id="KW-0812">Transmembrane</keyword>
<accession>A0ABX0QCS7</accession>
<comment type="similarity">
    <text evidence="2">Belongs to the autoinducer-2 exporter (AI-2E) (TC 2.A.86) family.</text>
</comment>
<dbReference type="PANTHER" id="PTHR21716:SF53">
    <property type="entry name" value="PERMEASE PERM-RELATED"/>
    <property type="match status" value="1"/>
</dbReference>
<comment type="subcellular location">
    <subcellularLocation>
        <location evidence="1">Cell membrane</location>
        <topology evidence="1">Multi-pass membrane protein</topology>
    </subcellularLocation>
</comment>
<evidence type="ECO:0000256" key="8">
    <source>
        <dbReference type="SAM" id="Phobius"/>
    </source>
</evidence>
<reference evidence="9" key="1">
    <citation type="submission" date="2024-05" db="EMBL/GenBank/DDBJ databases">
        <authorList>
            <person name="Jung D.-H."/>
        </authorList>
    </citation>
    <scope>NUCLEOTIDE SEQUENCE</scope>
    <source>
        <strain evidence="9">JA-25</strain>
    </source>
</reference>
<comment type="caution">
    <text evidence="9">The sequence shown here is derived from an EMBL/GenBank/DDBJ whole genome shotgun (WGS) entry which is preliminary data.</text>
</comment>
<feature type="transmembrane region" description="Helical" evidence="8">
    <location>
        <begin position="301"/>
        <end position="326"/>
    </location>
</feature>